<accession>A0A2Z2KJN1</accession>
<proteinExistence type="predicted"/>
<keyword evidence="2" id="KW-1185">Reference proteome</keyword>
<evidence type="ECO:0000313" key="2">
    <source>
        <dbReference type="Proteomes" id="UP000249890"/>
    </source>
</evidence>
<evidence type="ECO:0000313" key="1">
    <source>
        <dbReference type="EMBL" id="ASA23500.1"/>
    </source>
</evidence>
<sequence length="66" mass="7553">MTAFFGCFPIFLVQSPITWKETDINEIIHADLFSVVKSNELATGRILLMWKKRIGEDNIISVALNR</sequence>
<reference evidence="1 2" key="1">
    <citation type="submission" date="2017-06" db="EMBL/GenBank/DDBJ databases">
        <title>Complete genome sequence of Paenibacillus donghaensis KCTC 13049T isolated from East Sea sediment, South Korea.</title>
        <authorList>
            <person name="Jung B.K."/>
            <person name="Hong S.-J."/>
            <person name="Shin J.-H."/>
        </authorList>
    </citation>
    <scope>NUCLEOTIDE SEQUENCE [LARGE SCALE GENOMIC DNA]</scope>
    <source>
        <strain evidence="1 2">KCTC 13049</strain>
    </source>
</reference>
<organism evidence="1 2">
    <name type="scientific">Paenibacillus donghaensis</name>
    <dbReference type="NCBI Taxonomy" id="414771"/>
    <lineage>
        <taxon>Bacteria</taxon>
        <taxon>Bacillati</taxon>
        <taxon>Bacillota</taxon>
        <taxon>Bacilli</taxon>
        <taxon>Bacillales</taxon>
        <taxon>Paenibacillaceae</taxon>
        <taxon>Paenibacillus</taxon>
    </lineage>
</organism>
<dbReference type="Proteomes" id="UP000249890">
    <property type="component" value="Chromosome"/>
</dbReference>
<dbReference type="AlphaFoldDB" id="A0A2Z2KJN1"/>
<protein>
    <submittedName>
        <fullName evidence="1">Uncharacterized protein</fullName>
    </submittedName>
</protein>
<gene>
    <name evidence="1" type="ORF">B9T62_23475</name>
</gene>
<dbReference type="EMBL" id="CP021780">
    <property type="protein sequence ID" value="ASA23500.1"/>
    <property type="molecule type" value="Genomic_DNA"/>
</dbReference>
<name>A0A2Z2KJN1_9BACL</name>
<dbReference type="KEGG" id="pdh:B9T62_23475"/>